<dbReference type="RefSeq" id="WP_188532190.1">
    <property type="nucleotide sequence ID" value="NZ_BMGR01000011.1"/>
</dbReference>
<dbReference type="Gene3D" id="2.60.120.10">
    <property type="entry name" value="Jelly Rolls"/>
    <property type="match status" value="1"/>
</dbReference>
<dbReference type="SUPFAM" id="SSF51182">
    <property type="entry name" value="RmlC-like cupins"/>
    <property type="match status" value="1"/>
</dbReference>
<dbReference type="EMBL" id="BMGR01000011">
    <property type="protein sequence ID" value="GGG13572.1"/>
    <property type="molecule type" value="Genomic_DNA"/>
</dbReference>
<proteinExistence type="predicted"/>
<protein>
    <recommendedName>
        <fullName evidence="3">Cupin</fullName>
    </recommendedName>
</protein>
<dbReference type="InterPro" id="IPR014710">
    <property type="entry name" value="RmlC-like_jellyroll"/>
</dbReference>
<gene>
    <name evidence="1" type="ORF">GCM10010916_33110</name>
</gene>
<accession>A0A917D7B3</accession>
<comment type="caution">
    <text evidence="1">The sequence shown here is derived from an EMBL/GenBank/DDBJ whole genome shotgun (WGS) entry which is preliminary data.</text>
</comment>
<sequence>MNLKDIHKRVIRRQDVPANWDAFPDFKKATYRYIGTMASTETKIPPVLMESDISLGIIEAGPGPQARLHDHEIEEIFMPLEGMWEFFWGPNGEERATLGPLDVITVPPGVLRGFNNVGAGTGRLLVLHSSAEAEGAAFDKKENLSNVTDTNNHRNA</sequence>
<dbReference type="AlphaFoldDB" id="A0A917D7B3"/>
<name>A0A917D7B3_9BACL</name>
<evidence type="ECO:0008006" key="3">
    <source>
        <dbReference type="Google" id="ProtNLM"/>
    </source>
</evidence>
<evidence type="ECO:0000313" key="2">
    <source>
        <dbReference type="Proteomes" id="UP000644756"/>
    </source>
</evidence>
<organism evidence="1 2">
    <name type="scientific">Paenibacillus abyssi</name>
    <dbReference type="NCBI Taxonomy" id="1340531"/>
    <lineage>
        <taxon>Bacteria</taxon>
        <taxon>Bacillati</taxon>
        <taxon>Bacillota</taxon>
        <taxon>Bacilli</taxon>
        <taxon>Bacillales</taxon>
        <taxon>Paenibacillaceae</taxon>
        <taxon>Paenibacillus</taxon>
    </lineage>
</organism>
<reference evidence="1" key="2">
    <citation type="submission" date="2020-09" db="EMBL/GenBank/DDBJ databases">
        <authorList>
            <person name="Sun Q."/>
            <person name="Zhou Y."/>
        </authorList>
    </citation>
    <scope>NUCLEOTIDE SEQUENCE</scope>
    <source>
        <strain evidence="1">CGMCC 1.12987</strain>
    </source>
</reference>
<dbReference type="Proteomes" id="UP000644756">
    <property type="component" value="Unassembled WGS sequence"/>
</dbReference>
<keyword evidence="2" id="KW-1185">Reference proteome</keyword>
<reference evidence="1" key="1">
    <citation type="journal article" date="2014" name="Int. J. Syst. Evol. Microbiol.">
        <title>Complete genome sequence of Corynebacterium casei LMG S-19264T (=DSM 44701T), isolated from a smear-ripened cheese.</title>
        <authorList>
            <consortium name="US DOE Joint Genome Institute (JGI-PGF)"/>
            <person name="Walter F."/>
            <person name="Albersmeier A."/>
            <person name="Kalinowski J."/>
            <person name="Ruckert C."/>
        </authorList>
    </citation>
    <scope>NUCLEOTIDE SEQUENCE</scope>
    <source>
        <strain evidence="1">CGMCC 1.12987</strain>
    </source>
</reference>
<dbReference type="InterPro" id="IPR011051">
    <property type="entry name" value="RmlC_Cupin_sf"/>
</dbReference>
<evidence type="ECO:0000313" key="1">
    <source>
        <dbReference type="EMBL" id="GGG13572.1"/>
    </source>
</evidence>